<name>A0ACC2AXL1_DIPCM</name>
<dbReference type="Proteomes" id="UP001162992">
    <property type="component" value="Chromosome 18"/>
</dbReference>
<organism evidence="1 2">
    <name type="scientific">Diphasiastrum complanatum</name>
    <name type="common">Issler's clubmoss</name>
    <name type="synonym">Lycopodium complanatum</name>
    <dbReference type="NCBI Taxonomy" id="34168"/>
    <lineage>
        <taxon>Eukaryota</taxon>
        <taxon>Viridiplantae</taxon>
        <taxon>Streptophyta</taxon>
        <taxon>Embryophyta</taxon>
        <taxon>Tracheophyta</taxon>
        <taxon>Lycopodiopsida</taxon>
        <taxon>Lycopodiales</taxon>
        <taxon>Lycopodiaceae</taxon>
        <taxon>Lycopodioideae</taxon>
        <taxon>Diphasiastrum</taxon>
    </lineage>
</organism>
<evidence type="ECO:0000313" key="2">
    <source>
        <dbReference type="Proteomes" id="UP001162992"/>
    </source>
</evidence>
<keyword evidence="2" id="KW-1185">Reference proteome</keyword>
<reference evidence="2" key="1">
    <citation type="journal article" date="2024" name="Proc. Natl. Acad. Sci. U.S.A.">
        <title>Extraordinary preservation of gene collinearity over three hundred million years revealed in homosporous lycophytes.</title>
        <authorList>
            <person name="Li C."/>
            <person name="Wickell D."/>
            <person name="Kuo L.Y."/>
            <person name="Chen X."/>
            <person name="Nie B."/>
            <person name="Liao X."/>
            <person name="Peng D."/>
            <person name="Ji J."/>
            <person name="Jenkins J."/>
            <person name="Williams M."/>
            <person name="Shu S."/>
            <person name="Plott C."/>
            <person name="Barry K."/>
            <person name="Rajasekar S."/>
            <person name="Grimwood J."/>
            <person name="Han X."/>
            <person name="Sun S."/>
            <person name="Hou Z."/>
            <person name="He W."/>
            <person name="Dai G."/>
            <person name="Sun C."/>
            <person name="Schmutz J."/>
            <person name="Leebens-Mack J.H."/>
            <person name="Li F.W."/>
            <person name="Wang L."/>
        </authorList>
    </citation>
    <scope>NUCLEOTIDE SEQUENCE [LARGE SCALE GENOMIC DNA]</scope>
    <source>
        <strain evidence="2">cv. PW_Plant_1</strain>
    </source>
</reference>
<comment type="caution">
    <text evidence="1">The sequence shown here is derived from an EMBL/GenBank/DDBJ whole genome shotgun (WGS) entry which is preliminary data.</text>
</comment>
<evidence type="ECO:0000313" key="1">
    <source>
        <dbReference type="EMBL" id="KAJ7522253.1"/>
    </source>
</evidence>
<dbReference type="EMBL" id="CM055109">
    <property type="protein sequence ID" value="KAJ7522253.1"/>
    <property type="molecule type" value="Genomic_DNA"/>
</dbReference>
<protein>
    <submittedName>
        <fullName evidence="1">Uncharacterized protein</fullName>
    </submittedName>
</protein>
<gene>
    <name evidence="1" type="ORF">O6H91_18G003400</name>
</gene>
<sequence>MSSNCGKVNTLPHLKFSDKCSNKASISSCVCPTMRKFTIISSKIPLATSKDKKLNNQRFLLSFLDLGFGAKICMLLIVFCESNDVNKFSLVSRCRFWRSPMHFPLNSSRSRKPFAMEPIVQLESPFQSPSQK</sequence>
<accession>A0ACC2AXL1</accession>
<proteinExistence type="predicted"/>